<evidence type="ECO:0000313" key="2">
    <source>
        <dbReference type="EMBL" id="KPI40648.1"/>
    </source>
</evidence>
<dbReference type="Proteomes" id="UP000038010">
    <property type="component" value="Unassembled WGS sequence"/>
</dbReference>
<sequence length="499" mass="55457">MDSSPVSAAAGSPLNPQANDFVPVDGNDQDSAFQPPTKPRSRFANSPADQKGYYRPSKKTRRAPSKSFKLKHGGMSALPPAEYNLQELLIRNNPQLKGTAKADKSVRGHETPVAWDSVEQDGEDSLLSVDTEESNSGANTTIVPDASSATSNTPQYGQALVWKSERVKAQEEYQRVRSRVKPIAPEMFKKQAYPSGQPAGVFPQNTTEWMEFKSDGTRARLNEVTLSLDQMQAQLNAASNMNRDGIGKEKRVILPAFGNGPGQKSLADEFSTVLSQPSIWSSNAADAPQSDWPSQAELLEHGDQRGYDQFGNRVNRSLPPPRVPATHSEMSFQEQNFVRAHPLDQVGPYYYNQEGRLANPHPDAVEEANDKMNNDPIFEANAMHFLGSALMDEIGRYKRPKVPDWQEKERRQKAELYSTAYGANFGPRPGVFDSIEAMTEQETRVRRHAAANGVPALLSWRYHGPDIFDPNVSVFVEPDGTMKRYDHLVGWVDPYPGRK</sequence>
<organism evidence="2 3">
    <name type="scientific">Cyphellophora attinorum</name>
    <dbReference type="NCBI Taxonomy" id="1664694"/>
    <lineage>
        <taxon>Eukaryota</taxon>
        <taxon>Fungi</taxon>
        <taxon>Dikarya</taxon>
        <taxon>Ascomycota</taxon>
        <taxon>Pezizomycotina</taxon>
        <taxon>Eurotiomycetes</taxon>
        <taxon>Chaetothyriomycetidae</taxon>
        <taxon>Chaetothyriales</taxon>
        <taxon>Cyphellophoraceae</taxon>
        <taxon>Cyphellophora</taxon>
    </lineage>
</organism>
<feature type="region of interest" description="Disordered" evidence="1">
    <location>
        <begin position="1"/>
        <end position="76"/>
    </location>
</feature>
<dbReference type="AlphaFoldDB" id="A0A0N0NMR2"/>
<reference evidence="2 3" key="1">
    <citation type="submission" date="2015-06" db="EMBL/GenBank/DDBJ databases">
        <title>Draft genome of the ant-associated black yeast Phialophora attae CBS 131958.</title>
        <authorList>
            <person name="Moreno L.F."/>
            <person name="Stielow B.J."/>
            <person name="de Hoog S."/>
            <person name="Vicente V.A."/>
            <person name="Weiss V.A."/>
            <person name="de Vries M."/>
            <person name="Cruz L.M."/>
            <person name="Souza E.M."/>
        </authorList>
    </citation>
    <scope>NUCLEOTIDE SEQUENCE [LARGE SCALE GENOMIC DNA]</scope>
    <source>
        <strain evidence="2 3">CBS 131958</strain>
    </source>
</reference>
<accession>A0A0N0NMR2</accession>
<proteinExistence type="predicted"/>
<comment type="caution">
    <text evidence="2">The sequence shown here is derived from an EMBL/GenBank/DDBJ whole genome shotgun (WGS) entry which is preliminary data.</text>
</comment>
<feature type="compositionally biased region" description="Basic residues" evidence="1">
    <location>
        <begin position="56"/>
        <end position="72"/>
    </location>
</feature>
<dbReference type="RefSeq" id="XP_018000611.1">
    <property type="nucleotide sequence ID" value="XM_018139462.1"/>
</dbReference>
<dbReference type="VEuPathDB" id="FungiDB:AB675_10674"/>
<keyword evidence="3" id="KW-1185">Reference proteome</keyword>
<dbReference type="GeneID" id="28731342"/>
<feature type="compositionally biased region" description="Polar residues" evidence="1">
    <location>
        <begin position="134"/>
        <end position="153"/>
    </location>
</feature>
<dbReference type="EMBL" id="LFJN01000011">
    <property type="protein sequence ID" value="KPI40648.1"/>
    <property type="molecule type" value="Genomic_DNA"/>
</dbReference>
<evidence type="ECO:0000256" key="1">
    <source>
        <dbReference type="SAM" id="MobiDB-lite"/>
    </source>
</evidence>
<protein>
    <submittedName>
        <fullName evidence="2">Uncharacterized protein</fullName>
    </submittedName>
</protein>
<gene>
    <name evidence="2" type="ORF">AB675_10674</name>
</gene>
<feature type="region of interest" description="Disordered" evidence="1">
    <location>
        <begin position="130"/>
        <end position="153"/>
    </location>
</feature>
<dbReference type="STRING" id="1664694.A0A0N0NMR2"/>
<evidence type="ECO:0000313" key="3">
    <source>
        <dbReference type="Proteomes" id="UP000038010"/>
    </source>
</evidence>
<dbReference type="OrthoDB" id="5305306at2759"/>
<name>A0A0N0NMR2_9EURO</name>